<gene>
    <name evidence="3" type="ORF">FQV37_1069</name>
</gene>
<dbReference type="Proteomes" id="UP000471465">
    <property type="component" value="Unassembled WGS sequence"/>
</dbReference>
<accession>A0A6N7BZ82</accession>
<dbReference type="AlphaFoldDB" id="A0A6N7BZ82"/>
<organism evidence="3 4">
    <name type="scientific">Psychrobacter nivimaris</name>
    <dbReference type="NCBI Taxonomy" id="281738"/>
    <lineage>
        <taxon>Bacteria</taxon>
        <taxon>Pseudomonadati</taxon>
        <taxon>Pseudomonadota</taxon>
        <taxon>Gammaproteobacteria</taxon>
        <taxon>Moraxellales</taxon>
        <taxon>Moraxellaceae</taxon>
        <taxon>Psychrobacter</taxon>
    </lineage>
</organism>
<evidence type="ECO:0000313" key="4">
    <source>
        <dbReference type="Proteomes" id="UP000471465"/>
    </source>
</evidence>
<dbReference type="EMBL" id="VZIZ01000020">
    <property type="protein sequence ID" value="KAF0568343.1"/>
    <property type="molecule type" value="Genomic_DNA"/>
</dbReference>
<evidence type="ECO:0000256" key="1">
    <source>
        <dbReference type="SAM" id="SignalP"/>
    </source>
</evidence>
<reference evidence="3 4" key="1">
    <citation type="submission" date="2019-09" db="EMBL/GenBank/DDBJ databases">
        <title>Draft genome sequence of Psychrobacter nivimaris LAMA 639, in search for biotechnological relevant genes.</title>
        <authorList>
            <person name="Lima A.O.S."/>
            <person name="Staloch B.E.K."/>
            <person name="Freitas R.C."/>
            <person name="Niero H."/>
            <person name="Silva M.A.C."/>
        </authorList>
    </citation>
    <scope>NUCLEOTIDE SEQUENCE [LARGE SCALE GENOMIC DNA]</scope>
    <source>
        <strain evidence="3 4">LAMA 639</strain>
    </source>
</reference>
<name>A0A6N7BZ82_9GAMM</name>
<protein>
    <recommendedName>
        <fullName evidence="2">Lysozyme inhibitor LprI-like N-terminal domain-containing protein</fullName>
    </recommendedName>
</protein>
<sequence>MSVSMSASSLNTSSLLRHTALLSSLMLMTSVSSAVAPVQANFSMGMDIQGQRLNLYESCAEGSVTCNNMLLVAPDLERLLQTTPEPSKSPYAIKYYSAQTKHSLCKDGVTPCRFQGYTFEGEDFDGFIDTSNHEISIRSKWTVDTYSATYKENETYLPLASQAALIDQIYNTSDKALNESYRVMRNEVRRLYGEDMTADLKKEQTQWIKQRSKNCGADTDHLPRTQVEKVCFIQQNTLREQTFFLWID</sequence>
<evidence type="ECO:0000313" key="3">
    <source>
        <dbReference type="EMBL" id="KAF0568343.1"/>
    </source>
</evidence>
<dbReference type="Pfam" id="PF07007">
    <property type="entry name" value="LprI"/>
    <property type="match status" value="1"/>
</dbReference>
<keyword evidence="4" id="KW-1185">Reference proteome</keyword>
<comment type="caution">
    <text evidence="3">The sequence shown here is derived from an EMBL/GenBank/DDBJ whole genome shotgun (WGS) entry which is preliminary data.</text>
</comment>
<evidence type="ECO:0000259" key="2">
    <source>
        <dbReference type="Pfam" id="PF07007"/>
    </source>
</evidence>
<dbReference type="InterPro" id="IPR009739">
    <property type="entry name" value="LprI-like_N"/>
</dbReference>
<keyword evidence="1" id="KW-0732">Signal</keyword>
<dbReference type="Gene3D" id="1.20.1270.180">
    <property type="match status" value="1"/>
</dbReference>
<feature type="chain" id="PRO_5026973011" description="Lysozyme inhibitor LprI-like N-terminal domain-containing protein" evidence="1">
    <location>
        <begin position="37"/>
        <end position="248"/>
    </location>
</feature>
<proteinExistence type="predicted"/>
<feature type="domain" description="Lysozyme inhibitor LprI-like N-terminal" evidence="2">
    <location>
        <begin position="163"/>
        <end position="220"/>
    </location>
</feature>
<feature type="signal peptide" evidence="1">
    <location>
        <begin position="1"/>
        <end position="36"/>
    </location>
</feature>